<dbReference type="GO" id="GO:0009245">
    <property type="term" value="P:lipid A biosynthetic process"/>
    <property type="evidence" value="ECO:0007669"/>
    <property type="project" value="TreeGrafter"/>
</dbReference>
<dbReference type="InterPro" id="IPR036736">
    <property type="entry name" value="ACP-like_sf"/>
</dbReference>
<feature type="modified residue" description="O-(pantetheine 4'-phosphoryl)serine" evidence="3">
    <location>
        <position position="39"/>
    </location>
</feature>
<dbReference type="PROSITE" id="PS50075">
    <property type="entry name" value="CARRIER"/>
    <property type="match status" value="1"/>
</dbReference>
<dbReference type="InterPro" id="IPR009081">
    <property type="entry name" value="PP-bd_ACP"/>
</dbReference>
<keyword evidence="3" id="KW-0444">Lipid biosynthesis</keyword>
<comment type="similarity">
    <text evidence="3">Belongs to the acyl carrier protein (ACP) family.</text>
</comment>
<keyword evidence="3" id="KW-0276">Fatty acid metabolism</keyword>
<dbReference type="HAMAP" id="MF_01217">
    <property type="entry name" value="Acyl_carrier"/>
    <property type="match status" value="1"/>
</dbReference>
<dbReference type="AlphaFoldDB" id="A0A1H0FTC6"/>
<dbReference type="OrthoDB" id="3392378at2"/>
<comment type="subcellular location">
    <subcellularLocation>
        <location evidence="3">Cytoplasm</location>
    </subcellularLocation>
</comment>
<keyword evidence="2 3" id="KW-0597">Phosphoprotein</keyword>
<feature type="domain" description="Carrier" evidence="4">
    <location>
        <begin position="4"/>
        <end position="80"/>
    </location>
</feature>
<keyword evidence="3" id="KW-0963">Cytoplasm</keyword>
<comment type="pathway">
    <text evidence="3">Lipid metabolism; fatty acid biosynthesis.</text>
</comment>
<dbReference type="GO" id="GO:0000036">
    <property type="term" value="F:acyl carrier activity"/>
    <property type="evidence" value="ECO:0007669"/>
    <property type="project" value="UniProtKB-UniRule"/>
</dbReference>
<dbReference type="EMBL" id="FNIN01000014">
    <property type="protein sequence ID" value="SDN97801.1"/>
    <property type="molecule type" value="Genomic_DNA"/>
</dbReference>
<comment type="PTM">
    <text evidence="3">4'-phosphopantetheine is transferred from CoA to a specific serine of apo-ACP by AcpS. This modification is essential for activity because fatty acids are bound in thioester linkage to the sulfhydryl of the prosthetic group.</text>
</comment>
<evidence type="ECO:0000313" key="6">
    <source>
        <dbReference type="Proteomes" id="UP000199602"/>
    </source>
</evidence>
<proteinExistence type="inferred from homology"/>
<evidence type="ECO:0000256" key="1">
    <source>
        <dbReference type="ARBA" id="ARBA00022450"/>
    </source>
</evidence>
<dbReference type="UniPathway" id="UPA00094"/>
<dbReference type="Pfam" id="PF00550">
    <property type="entry name" value="PP-binding"/>
    <property type="match status" value="1"/>
</dbReference>
<keyword evidence="6" id="KW-1185">Reference proteome</keyword>
<dbReference type="STRING" id="206665.SAMN04488516_11418"/>
<accession>A0A1H0FTC6</accession>
<dbReference type="SUPFAM" id="SSF47336">
    <property type="entry name" value="ACP-like"/>
    <property type="match status" value="1"/>
</dbReference>
<comment type="function">
    <text evidence="3">Carrier of the growing fatty acid chain in fatty acid biosynthesis.</text>
</comment>
<dbReference type="GO" id="GO:0000035">
    <property type="term" value="F:acyl binding"/>
    <property type="evidence" value="ECO:0007669"/>
    <property type="project" value="TreeGrafter"/>
</dbReference>
<dbReference type="GO" id="GO:0005829">
    <property type="term" value="C:cytosol"/>
    <property type="evidence" value="ECO:0007669"/>
    <property type="project" value="TreeGrafter"/>
</dbReference>
<keyword evidence="3" id="KW-0275">Fatty acid biosynthesis</keyword>
<dbReference type="GO" id="GO:0016020">
    <property type="term" value="C:membrane"/>
    <property type="evidence" value="ECO:0007669"/>
    <property type="project" value="GOC"/>
</dbReference>
<reference evidence="5 6" key="1">
    <citation type="submission" date="2016-10" db="EMBL/GenBank/DDBJ databases">
        <authorList>
            <person name="de Groot N.N."/>
        </authorList>
    </citation>
    <scope>NUCLEOTIDE SEQUENCE [LARGE SCALE GENOMIC DNA]</scope>
    <source>
        <strain evidence="5 6">DSM 15269</strain>
    </source>
</reference>
<gene>
    <name evidence="3" type="primary">acpP</name>
    <name evidence="5" type="ORF">SAMN04488516_11418</name>
</gene>
<dbReference type="PANTHER" id="PTHR20863:SF69">
    <property type="entry name" value="ACYL CARRIER PROTEIN"/>
    <property type="match status" value="1"/>
</dbReference>
<dbReference type="NCBIfam" id="NF003757">
    <property type="entry name" value="PRK05350.1"/>
    <property type="match status" value="1"/>
</dbReference>
<name>A0A1H0FTC6_9BACT</name>
<evidence type="ECO:0000256" key="2">
    <source>
        <dbReference type="ARBA" id="ARBA00022553"/>
    </source>
</evidence>
<dbReference type="Gene3D" id="1.10.1200.10">
    <property type="entry name" value="ACP-like"/>
    <property type="match status" value="1"/>
</dbReference>
<organism evidence="5 6">
    <name type="scientific">Desulfonauticus submarinus</name>
    <dbReference type="NCBI Taxonomy" id="206665"/>
    <lineage>
        <taxon>Bacteria</taxon>
        <taxon>Pseudomonadati</taxon>
        <taxon>Thermodesulfobacteriota</taxon>
        <taxon>Desulfovibrionia</taxon>
        <taxon>Desulfovibrionales</taxon>
        <taxon>Desulfonauticaceae</taxon>
        <taxon>Desulfonauticus</taxon>
    </lineage>
</organism>
<keyword evidence="1 3" id="KW-0596">Phosphopantetheine</keyword>
<dbReference type="Proteomes" id="UP000199602">
    <property type="component" value="Unassembled WGS sequence"/>
</dbReference>
<evidence type="ECO:0000313" key="5">
    <source>
        <dbReference type="EMBL" id="SDN97801.1"/>
    </source>
</evidence>
<evidence type="ECO:0000256" key="3">
    <source>
        <dbReference type="HAMAP-Rule" id="MF_01217"/>
    </source>
</evidence>
<keyword evidence="3" id="KW-0443">Lipid metabolism</keyword>
<protein>
    <recommendedName>
        <fullName evidence="3">Acyl carrier protein</fullName>
        <shortName evidence="3">ACP</shortName>
    </recommendedName>
</protein>
<dbReference type="InterPro" id="IPR003231">
    <property type="entry name" value="ACP"/>
</dbReference>
<dbReference type="PANTHER" id="PTHR20863">
    <property type="entry name" value="ACYL CARRIER PROTEIN"/>
    <property type="match status" value="1"/>
</dbReference>
<sequence length="90" mass="10478">MTNKEIIDTVNKALIEEFELDPEQMIPEAHLYEDLGLDSLDTVDMIIVLETAFNFKIKEDEDIKSIQTLQDLYNFIIAKKQIEKNKNKSC</sequence>
<evidence type="ECO:0000259" key="4">
    <source>
        <dbReference type="PROSITE" id="PS50075"/>
    </source>
</evidence>